<reference evidence="2" key="1">
    <citation type="journal article" date="2019" name="Int. J. Syst. Evol. Microbiol.">
        <title>The Global Catalogue of Microorganisms (GCM) 10K type strain sequencing project: providing services to taxonomists for standard genome sequencing and annotation.</title>
        <authorList>
            <consortium name="The Broad Institute Genomics Platform"/>
            <consortium name="The Broad Institute Genome Sequencing Center for Infectious Disease"/>
            <person name="Wu L."/>
            <person name="Ma J."/>
        </authorList>
    </citation>
    <scope>NUCLEOTIDE SEQUENCE [LARGE SCALE GENOMIC DNA]</scope>
    <source>
        <strain evidence="2">JCM 16702</strain>
    </source>
</reference>
<gene>
    <name evidence="1" type="ORF">GCM10022214_02440</name>
</gene>
<protein>
    <submittedName>
        <fullName evidence="1">Uncharacterized protein</fullName>
    </submittedName>
</protein>
<name>A0ABP7UX89_9ACTN</name>
<keyword evidence="2" id="KW-1185">Reference proteome</keyword>
<sequence length="127" mass="13809">MPCCYAPLGMRHETSLDLSTCRVAVMSRPSRVRVVLDSAAGLSHCGSVHAGRVNDGYLPIGRFDRLCRLDVKQLRNYDELRPLVPAHVDPDNGHRYRRPGQARRGAADRAVALARCASCGGRAGAGR</sequence>
<dbReference type="SUPFAM" id="SSF46955">
    <property type="entry name" value="Putative DNA-binding domain"/>
    <property type="match status" value="1"/>
</dbReference>
<proteinExistence type="predicted"/>
<comment type="caution">
    <text evidence="1">The sequence shown here is derived from an EMBL/GenBank/DDBJ whole genome shotgun (WGS) entry which is preliminary data.</text>
</comment>
<dbReference type="InterPro" id="IPR009061">
    <property type="entry name" value="DNA-bd_dom_put_sf"/>
</dbReference>
<organism evidence="1 2">
    <name type="scientific">Actinomadura miaoliensis</name>
    <dbReference type="NCBI Taxonomy" id="430685"/>
    <lineage>
        <taxon>Bacteria</taxon>
        <taxon>Bacillati</taxon>
        <taxon>Actinomycetota</taxon>
        <taxon>Actinomycetes</taxon>
        <taxon>Streptosporangiales</taxon>
        <taxon>Thermomonosporaceae</taxon>
        <taxon>Actinomadura</taxon>
    </lineage>
</organism>
<accession>A0ABP7UX89</accession>
<dbReference type="Proteomes" id="UP001500683">
    <property type="component" value="Unassembled WGS sequence"/>
</dbReference>
<evidence type="ECO:0000313" key="2">
    <source>
        <dbReference type="Proteomes" id="UP001500683"/>
    </source>
</evidence>
<evidence type="ECO:0000313" key="1">
    <source>
        <dbReference type="EMBL" id="GAA4054907.1"/>
    </source>
</evidence>
<dbReference type="EMBL" id="BAAAZG010000001">
    <property type="protein sequence ID" value="GAA4054907.1"/>
    <property type="molecule type" value="Genomic_DNA"/>
</dbReference>